<dbReference type="RefSeq" id="XP_033658644.1">
    <property type="nucleotide sequence ID" value="XM_033796674.1"/>
</dbReference>
<dbReference type="GeneID" id="54549849"/>
<accession>A0A6A6JXH2</accession>
<name>A0A6A6JXH2_WESOR</name>
<gene>
    <name evidence="1" type="ORF">EI97DRAFT_409614</name>
</gene>
<organism evidence="1 2">
    <name type="scientific">Westerdykella ornata</name>
    <dbReference type="NCBI Taxonomy" id="318751"/>
    <lineage>
        <taxon>Eukaryota</taxon>
        <taxon>Fungi</taxon>
        <taxon>Dikarya</taxon>
        <taxon>Ascomycota</taxon>
        <taxon>Pezizomycotina</taxon>
        <taxon>Dothideomycetes</taxon>
        <taxon>Pleosporomycetidae</taxon>
        <taxon>Pleosporales</taxon>
        <taxon>Sporormiaceae</taxon>
        <taxon>Westerdykella</taxon>
    </lineage>
</organism>
<feature type="non-terminal residue" evidence="1">
    <location>
        <position position="459"/>
    </location>
</feature>
<dbReference type="GO" id="GO:0006950">
    <property type="term" value="P:response to stress"/>
    <property type="evidence" value="ECO:0007669"/>
    <property type="project" value="UniProtKB-ARBA"/>
</dbReference>
<evidence type="ECO:0000313" key="1">
    <source>
        <dbReference type="EMBL" id="KAF2281107.1"/>
    </source>
</evidence>
<dbReference type="AlphaFoldDB" id="A0A6A6JXH2"/>
<keyword evidence="2" id="KW-1185">Reference proteome</keyword>
<evidence type="ECO:0000313" key="2">
    <source>
        <dbReference type="Proteomes" id="UP000800097"/>
    </source>
</evidence>
<dbReference type="OrthoDB" id="5236983at2759"/>
<dbReference type="Proteomes" id="UP000800097">
    <property type="component" value="Unassembled WGS sequence"/>
</dbReference>
<protein>
    <submittedName>
        <fullName evidence="1">Uncharacterized protein</fullName>
    </submittedName>
</protein>
<dbReference type="EMBL" id="ML986484">
    <property type="protein sequence ID" value="KAF2281107.1"/>
    <property type="molecule type" value="Genomic_DNA"/>
</dbReference>
<reference evidence="1" key="1">
    <citation type="journal article" date="2020" name="Stud. Mycol.">
        <title>101 Dothideomycetes genomes: a test case for predicting lifestyles and emergence of pathogens.</title>
        <authorList>
            <person name="Haridas S."/>
            <person name="Albert R."/>
            <person name="Binder M."/>
            <person name="Bloem J."/>
            <person name="Labutti K."/>
            <person name="Salamov A."/>
            <person name="Andreopoulos B."/>
            <person name="Baker S."/>
            <person name="Barry K."/>
            <person name="Bills G."/>
            <person name="Bluhm B."/>
            <person name="Cannon C."/>
            <person name="Castanera R."/>
            <person name="Culley D."/>
            <person name="Daum C."/>
            <person name="Ezra D."/>
            <person name="Gonzalez J."/>
            <person name="Henrissat B."/>
            <person name="Kuo A."/>
            <person name="Liang C."/>
            <person name="Lipzen A."/>
            <person name="Lutzoni F."/>
            <person name="Magnuson J."/>
            <person name="Mondo S."/>
            <person name="Nolan M."/>
            <person name="Ohm R."/>
            <person name="Pangilinan J."/>
            <person name="Park H.-J."/>
            <person name="Ramirez L."/>
            <person name="Alfaro M."/>
            <person name="Sun H."/>
            <person name="Tritt A."/>
            <person name="Yoshinaga Y."/>
            <person name="Zwiers L.-H."/>
            <person name="Turgeon B."/>
            <person name="Goodwin S."/>
            <person name="Spatafora J."/>
            <person name="Crous P."/>
            <person name="Grigoriev I."/>
        </authorList>
    </citation>
    <scope>NUCLEOTIDE SEQUENCE</scope>
    <source>
        <strain evidence="1">CBS 379.55</strain>
    </source>
</reference>
<sequence length="459" mass="51923">MTCDSPFALAPLPGRTTVGFHHYQHPFFAGSESDPHYVRKTPGVPYSIPNCQRKLTDEHSKCDRNLGWGIDWATAFIVDHLDSKTASEVGETLRNIAVRASQLVQEGQWRQVVYRAFSGLNNALFAGQLKDAVYLNFGRLGPLVSGATFTHGHGPHHRVRRISVILNTDILQNIGGPYLISSLIHHMVHAYFLVACGPEKEGEREYGRLDHGLPFSKIMSAIQKVAQSQGKMWLPSLDMSHRLRRQAAYNGYRSRVLRELEDDWHYTYCPVNLELVSEDDVEKWYGGVCKPLTELPDSVKSAKVFVYNRRDELEEDKAVLVPMKKMDEFPSIRKAFEKLEHRYMEIPEDVSEDTFMAFLELLHTGSYSPDIGPVSSTRGPPIIKPTRPSSVPCLARDISVFKMGAEMKLEDLTDISLHRMRAQCITHEDPIAVLQAIYEGGDPHPDIRQWAKDFLIASP</sequence>
<proteinExistence type="predicted"/>